<dbReference type="STRING" id="572036.SAMN05661099_0430"/>
<organism evidence="1 2">
    <name type="scientific">Daejeonella lutea</name>
    <dbReference type="NCBI Taxonomy" id="572036"/>
    <lineage>
        <taxon>Bacteria</taxon>
        <taxon>Pseudomonadati</taxon>
        <taxon>Bacteroidota</taxon>
        <taxon>Sphingobacteriia</taxon>
        <taxon>Sphingobacteriales</taxon>
        <taxon>Sphingobacteriaceae</taxon>
        <taxon>Daejeonella</taxon>
    </lineage>
</organism>
<reference evidence="2" key="1">
    <citation type="submission" date="2017-02" db="EMBL/GenBank/DDBJ databases">
        <authorList>
            <person name="Varghese N."/>
            <person name="Submissions S."/>
        </authorList>
    </citation>
    <scope>NUCLEOTIDE SEQUENCE [LARGE SCALE GENOMIC DNA]</scope>
    <source>
        <strain evidence="2">DSM 22385</strain>
    </source>
</reference>
<dbReference type="AlphaFoldDB" id="A0A1T5A7Z3"/>
<evidence type="ECO:0000313" key="1">
    <source>
        <dbReference type="EMBL" id="SKB31152.1"/>
    </source>
</evidence>
<protein>
    <submittedName>
        <fullName evidence="1">Uncharacterized protein</fullName>
    </submittedName>
</protein>
<keyword evidence="2" id="KW-1185">Reference proteome</keyword>
<name>A0A1T5A7Z3_9SPHI</name>
<sequence length="39" mass="4493">MTPAAGGPVKNSHHLEFINKIHEVIKIKKKFKHQTQFPL</sequence>
<accession>A0A1T5A7Z3</accession>
<proteinExistence type="predicted"/>
<dbReference type="EMBL" id="FUYR01000001">
    <property type="protein sequence ID" value="SKB31152.1"/>
    <property type="molecule type" value="Genomic_DNA"/>
</dbReference>
<evidence type="ECO:0000313" key="2">
    <source>
        <dbReference type="Proteomes" id="UP000189981"/>
    </source>
</evidence>
<gene>
    <name evidence="1" type="ORF">SAMN05661099_0430</name>
</gene>
<dbReference type="Proteomes" id="UP000189981">
    <property type="component" value="Unassembled WGS sequence"/>
</dbReference>